<evidence type="ECO:0000313" key="5">
    <source>
        <dbReference type="Proteomes" id="UP000262397"/>
    </source>
</evidence>
<evidence type="ECO:0000256" key="3">
    <source>
        <dbReference type="ARBA" id="ARBA00023219"/>
    </source>
</evidence>
<dbReference type="InterPro" id="IPR006944">
    <property type="entry name" value="Phage/GTA_portal"/>
</dbReference>
<accession>A0A385AH44</accession>
<keyword evidence="2" id="KW-1162">Viral penetration into host cytoplasm</keyword>
<evidence type="ECO:0000313" key="4">
    <source>
        <dbReference type="EMBL" id="AXN53403.1"/>
    </source>
</evidence>
<keyword evidence="2" id="KW-1160">Virus entry into host cell</keyword>
<keyword evidence="5" id="KW-1185">Reference proteome</keyword>
<dbReference type="EMBL" id="MH674343">
    <property type="protein sequence ID" value="AXN53403.1"/>
    <property type="molecule type" value="Genomic_DNA"/>
</dbReference>
<keyword evidence="2" id="KW-1171">Viral genome ejection through host cell envelope</keyword>
<organism evidence="4">
    <name type="scientific">Methanobacterium virus Drs3</name>
    <dbReference type="NCBI Taxonomy" id="1430441"/>
    <lineage>
        <taxon>Viruses</taxon>
        <taxon>Duplodnaviria</taxon>
        <taxon>Heunggongvirae</taxon>
        <taxon>Uroviricota</taxon>
        <taxon>Caudoviricetes</taxon>
        <taxon>Methanobavirales</taxon>
        <taxon>Anaerodiviridae</taxon>
        <taxon>Metforvirus</taxon>
        <taxon>Metforvirus limi</taxon>
        <taxon>Metforvirus Drs3</taxon>
    </lineage>
</organism>
<gene>
    <name evidence="4" type="ORF">Drs3_00022</name>
</gene>
<sequence>MNKKSKGVPDAFIVTTNDGGWDIVGRDVLEQYSIKADTDSEGSKQIKSDGFDYESLHEPLYDPEQLCELLELNTFHSDCCDTVARDAGGLGYTLKGVEGVEGDPDNKKRVEEFLNNIPEGINTLLYKRNYDRRSMGYGVLEIIREKRSRSDIVSLSHIPAQHLRRHKDGMRVKQQVGKDTVWFVLYGKNFVNGRPVDVHAETGEIHRYNSLKPEERANELLWRMDYTPRSHYYGLPKIIPAIRAIHGDISRAEYNTTFFKNYGMPAFALMVSGDFDPGITDPNDPDYDETKTLRYKIGQQIKEVMKNPHSAVSIIVPSEGEEGNVKIELKPLSVETKEASFRLFRKDNRDEVLAAHRVPAYRIGLNETGALGSTNTAEATRIYKNSVIEPLQSDDEHDINLLIRNELGVSDWQFKISEMDIRDMNQDIKIAGQLFDRASMTPREMIQYFGERFGLHDAPGNPYLDEYYLHGRPLDMVYNESADPPGTGSILGEYDEDMGGLNDDLQEDNETGAFKNAFNWLRNRVSDAVSRRKRFSW</sequence>
<protein>
    <submittedName>
        <fullName evidence="4">Portal protein</fullName>
    </submittedName>
</protein>
<evidence type="ECO:0000256" key="2">
    <source>
        <dbReference type="ARBA" id="ARBA00023009"/>
    </source>
</evidence>
<keyword evidence="3" id="KW-0231">Viral genome packaging</keyword>
<keyword evidence="1" id="KW-1188">Viral release from host cell</keyword>
<keyword evidence="1" id="KW-0118">Viral capsid assembly</keyword>
<name>A0A385AH44_9CAUD</name>
<evidence type="ECO:0000256" key="1">
    <source>
        <dbReference type="ARBA" id="ARBA00022950"/>
    </source>
</evidence>
<proteinExistence type="predicted"/>
<dbReference type="Pfam" id="PF04860">
    <property type="entry name" value="Phage_portal"/>
    <property type="match status" value="1"/>
</dbReference>
<dbReference type="Proteomes" id="UP000262397">
    <property type="component" value="Segment"/>
</dbReference>
<reference evidence="4" key="1">
    <citation type="submission" date="2018-07" db="EMBL/GenBank/DDBJ databases">
        <authorList>
            <person name="Quirk P.G."/>
            <person name="Krulwich T.A."/>
        </authorList>
    </citation>
    <scope>NUCLEOTIDE SEQUENCE [LARGE SCALE GENOMIC DNA]</scope>
</reference>